<dbReference type="Proteomes" id="UP000252585">
    <property type="component" value="Unassembled WGS sequence"/>
</dbReference>
<accession>A0A368XQC2</accession>
<protein>
    <submittedName>
        <fullName evidence="2">Acetyltransferase (GNAT) family protein</fullName>
    </submittedName>
</protein>
<dbReference type="PROSITE" id="PS51186">
    <property type="entry name" value="GNAT"/>
    <property type="match status" value="1"/>
</dbReference>
<dbReference type="GO" id="GO:0016747">
    <property type="term" value="F:acyltransferase activity, transferring groups other than amino-acyl groups"/>
    <property type="evidence" value="ECO:0007669"/>
    <property type="project" value="InterPro"/>
</dbReference>
<evidence type="ECO:0000313" key="3">
    <source>
        <dbReference type="Proteomes" id="UP000252585"/>
    </source>
</evidence>
<dbReference type="OrthoDB" id="2425381at2"/>
<dbReference type="InterPro" id="IPR016181">
    <property type="entry name" value="Acyl_CoA_acyltransferase"/>
</dbReference>
<dbReference type="AlphaFoldDB" id="A0A368XQC2"/>
<dbReference type="SUPFAM" id="SSF55729">
    <property type="entry name" value="Acyl-CoA N-acyltransferases (Nat)"/>
    <property type="match status" value="1"/>
</dbReference>
<name>A0A368XQC2_9BACI</name>
<reference evidence="2 3" key="1">
    <citation type="submission" date="2018-07" db="EMBL/GenBank/DDBJ databases">
        <title>Genomic Encyclopedia of Type Strains, Phase IV (KMG-IV): sequencing the most valuable type-strain genomes for metagenomic binning, comparative biology and taxonomic classification.</title>
        <authorList>
            <person name="Goeker M."/>
        </authorList>
    </citation>
    <scope>NUCLEOTIDE SEQUENCE [LARGE SCALE GENOMIC DNA]</scope>
    <source>
        <strain evidence="2 3">DSM 27696</strain>
    </source>
</reference>
<sequence length="200" mass="24204">MNWYEKLKQYFPIEEMKSKEHMDLLLKEKGDVYHKDEGPHHVLMYAEFPTFIFIDYVYVSKESRGQGLGHKLIQKLKDRKKPIILEVEPFDYEDTDSKKRLHFYQREGFTHALSIGYTRKSLATNEANTLEILFWSPEHDNEEAIYEQMRRMYEDIHTYKDEQLYGKSYQPVDEVLTYENDRNTRNIFEALEKKRKDSNK</sequence>
<dbReference type="InterPro" id="IPR000182">
    <property type="entry name" value="GNAT_dom"/>
</dbReference>
<dbReference type="Gene3D" id="3.40.630.30">
    <property type="match status" value="1"/>
</dbReference>
<evidence type="ECO:0000259" key="1">
    <source>
        <dbReference type="PROSITE" id="PS51186"/>
    </source>
</evidence>
<dbReference type="Pfam" id="PF13508">
    <property type="entry name" value="Acetyltransf_7"/>
    <property type="match status" value="1"/>
</dbReference>
<dbReference type="CDD" id="cd04301">
    <property type="entry name" value="NAT_SF"/>
    <property type="match status" value="1"/>
</dbReference>
<gene>
    <name evidence="2" type="ORF">DFR57_107128</name>
</gene>
<dbReference type="EMBL" id="QPJJ01000007">
    <property type="protein sequence ID" value="RCW69739.1"/>
    <property type="molecule type" value="Genomic_DNA"/>
</dbReference>
<proteinExistence type="predicted"/>
<keyword evidence="2" id="KW-0808">Transferase</keyword>
<feature type="domain" description="N-acetyltransferase" evidence="1">
    <location>
        <begin position="1"/>
        <end position="131"/>
    </location>
</feature>
<evidence type="ECO:0000313" key="2">
    <source>
        <dbReference type="EMBL" id="RCW69739.1"/>
    </source>
</evidence>
<comment type="caution">
    <text evidence="2">The sequence shown here is derived from an EMBL/GenBank/DDBJ whole genome shotgun (WGS) entry which is preliminary data.</text>
</comment>
<dbReference type="RefSeq" id="WP_114352960.1">
    <property type="nucleotide sequence ID" value="NZ_QPJJ01000007.1"/>
</dbReference>
<organism evidence="2 3">
    <name type="scientific">Saliterribacillus persicus</name>
    <dbReference type="NCBI Taxonomy" id="930114"/>
    <lineage>
        <taxon>Bacteria</taxon>
        <taxon>Bacillati</taxon>
        <taxon>Bacillota</taxon>
        <taxon>Bacilli</taxon>
        <taxon>Bacillales</taxon>
        <taxon>Bacillaceae</taxon>
        <taxon>Saliterribacillus</taxon>
    </lineage>
</organism>
<keyword evidence="3" id="KW-1185">Reference proteome</keyword>